<dbReference type="Pfam" id="PF00619">
    <property type="entry name" value="CARD"/>
    <property type="match status" value="1"/>
</dbReference>
<dbReference type="InterPro" id="IPR001315">
    <property type="entry name" value="CARD"/>
</dbReference>
<feature type="region of interest" description="Disordered" evidence="7">
    <location>
        <begin position="34"/>
        <end position="70"/>
    </location>
</feature>
<dbReference type="InterPro" id="IPR011029">
    <property type="entry name" value="DEATH-like_dom_sf"/>
</dbReference>
<gene>
    <name evidence="11" type="primary">LOC101397620</name>
</gene>
<dbReference type="InterPro" id="IPR025307">
    <property type="entry name" value="FIIND_dom"/>
</dbReference>
<dbReference type="PROSITE" id="PS50209">
    <property type="entry name" value="CARD"/>
    <property type="match status" value="1"/>
</dbReference>
<reference evidence="11" key="1">
    <citation type="submission" date="2025-08" db="UniProtKB">
        <authorList>
            <consortium name="RefSeq"/>
        </authorList>
    </citation>
    <scope>IDENTIFICATION</scope>
</reference>
<dbReference type="PANTHER" id="PTHR46985:SF4">
    <property type="entry name" value="CASPASE RECRUITMENT DOMAIN-CONTAINING PROTEIN 8"/>
    <property type="match status" value="1"/>
</dbReference>
<proteinExistence type="predicted"/>
<evidence type="ECO:0000259" key="9">
    <source>
        <dbReference type="PROSITE" id="PS51830"/>
    </source>
</evidence>
<keyword evidence="10" id="KW-1185">Reference proteome</keyword>
<evidence type="ECO:0000256" key="6">
    <source>
        <dbReference type="SAM" id="Coils"/>
    </source>
</evidence>
<dbReference type="PROSITE" id="PS51830">
    <property type="entry name" value="FIIND"/>
    <property type="match status" value="1"/>
</dbReference>
<feature type="domain" description="CARD" evidence="8">
    <location>
        <begin position="386"/>
        <end position="469"/>
    </location>
</feature>
<evidence type="ECO:0000256" key="2">
    <source>
        <dbReference type="ARBA" id="ARBA00022490"/>
    </source>
</evidence>
<dbReference type="GeneID" id="101397620"/>
<evidence type="ECO:0000256" key="3">
    <source>
        <dbReference type="ARBA" id="ARBA00022588"/>
    </source>
</evidence>
<keyword evidence="5" id="KW-0395">Inflammatory response</keyword>
<dbReference type="Gene3D" id="1.10.533.10">
    <property type="entry name" value="Death Domain, Fas"/>
    <property type="match status" value="1"/>
</dbReference>
<feature type="domain" description="FIIND" evidence="9">
    <location>
        <begin position="95"/>
        <end position="379"/>
    </location>
</feature>
<evidence type="ECO:0000313" key="11">
    <source>
        <dbReference type="RefSeq" id="XP_014650570.1"/>
    </source>
</evidence>
<protein>
    <submittedName>
        <fullName evidence="11">Caspase recruitment domain-containing protein 8</fullName>
    </submittedName>
</protein>
<evidence type="ECO:0000256" key="4">
    <source>
        <dbReference type="ARBA" id="ARBA00022859"/>
    </source>
</evidence>
<evidence type="ECO:0000256" key="1">
    <source>
        <dbReference type="ARBA" id="ARBA00004514"/>
    </source>
</evidence>
<feature type="compositionally biased region" description="Basic and acidic residues" evidence="7">
    <location>
        <begin position="53"/>
        <end position="64"/>
    </location>
</feature>
<comment type="subcellular location">
    <subcellularLocation>
        <location evidence="1">Cytoplasm</location>
        <location evidence="1">Cytosol</location>
    </subcellularLocation>
</comment>
<evidence type="ECO:0000313" key="10">
    <source>
        <dbReference type="Proteomes" id="UP000694910"/>
    </source>
</evidence>
<evidence type="ECO:0000256" key="5">
    <source>
        <dbReference type="ARBA" id="ARBA00023198"/>
    </source>
</evidence>
<keyword evidence="2" id="KW-0963">Cytoplasm</keyword>
<accession>A0ABM1DFI9</accession>
<dbReference type="Pfam" id="PF23679">
    <property type="entry name" value="UPA-FIIND"/>
    <property type="match status" value="1"/>
</dbReference>
<evidence type="ECO:0000259" key="8">
    <source>
        <dbReference type="PROSITE" id="PS50209"/>
    </source>
</evidence>
<dbReference type="CDD" id="cd01671">
    <property type="entry name" value="CARD"/>
    <property type="match status" value="1"/>
</dbReference>
<dbReference type="SUPFAM" id="SSF47986">
    <property type="entry name" value="DEATH domain"/>
    <property type="match status" value="1"/>
</dbReference>
<keyword evidence="6" id="KW-0175">Coiled coil</keyword>
<keyword evidence="4" id="KW-0391">Immunity</keyword>
<feature type="coiled-coil region" evidence="6">
    <location>
        <begin position="405"/>
        <end position="434"/>
    </location>
</feature>
<dbReference type="Pfam" id="PF13553">
    <property type="entry name" value="FIIND"/>
    <property type="match status" value="1"/>
</dbReference>
<dbReference type="Proteomes" id="UP000694910">
    <property type="component" value="Unplaced"/>
</dbReference>
<evidence type="ECO:0000256" key="7">
    <source>
        <dbReference type="SAM" id="MobiDB-lite"/>
    </source>
</evidence>
<dbReference type="PANTHER" id="PTHR46985">
    <property type="entry name" value="NACHT, LRR AND PYD DOMAINS-CONTAINING PROTEIN 1"/>
    <property type="match status" value="1"/>
</dbReference>
<organism evidence="10 11">
    <name type="scientific">Ceratotherium simum simum</name>
    <name type="common">Southern white rhinoceros</name>
    <dbReference type="NCBI Taxonomy" id="73337"/>
    <lineage>
        <taxon>Eukaryota</taxon>
        <taxon>Metazoa</taxon>
        <taxon>Chordata</taxon>
        <taxon>Craniata</taxon>
        <taxon>Vertebrata</taxon>
        <taxon>Euteleostomi</taxon>
        <taxon>Mammalia</taxon>
        <taxon>Eutheria</taxon>
        <taxon>Laurasiatheria</taxon>
        <taxon>Perissodactyla</taxon>
        <taxon>Rhinocerotidae</taxon>
        <taxon>Ceratotherium</taxon>
    </lineage>
</organism>
<sequence length="470" mass="53024">MSRVYPKEYYAREIFDDVSNYGDMMTVKPSLHNITPEPELFGDEATRTSVSSKAEEDSTRREESGVSCSSDKQVVPPLAATLSSGVKLACNSNQFLGPGGIVDAELVDQSTNRYRIHLPTAGCYLWPATHLGFLVRAAVTVEIAFNSWGQHLDLDLQHHDQWMVAGPLFDISMEPGEAVAELHLPHVISLQDEVDVSWFQVAHFKEEGMILERPARVEAFYAVLENPSFSLMGILLSIARGTRLSVPITSTALIYCHLHPEDIKFHVYLIPSDSVLTKAIDDEEARFHGVRLQTSPPVEPLNFGSRYIVSSSAHLEIIPEELKLSYRSPGEIQPFSKVYAGKMKEPIELEITEKKHKNLVWKTLVKPVDLQFGAASAPLGFSGAAFVRQHHRQLQARMGDLNGVLDDLQDSEVLTENEKELVEQEQTRQRKNETLLRLVRNKRDQALELLFRSLAERDPYLVSYLRQQYM</sequence>
<dbReference type="InterPro" id="IPR051249">
    <property type="entry name" value="NLRP_Inflammasome"/>
</dbReference>
<keyword evidence="3" id="KW-0399">Innate immunity</keyword>
<name>A0ABM1DFI9_CERSS</name>
<dbReference type="RefSeq" id="XP_014650570.1">
    <property type="nucleotide sequence ID" value="XM_014795084.1"/>
</dbReference>